<keyword evidence="15" id="KW-1185">Reference proteome</keyword>
<dbReference type="PROSITE" id="PS50109">
    <property type="entry name" value="HIS_KIN"/>
    <property type="match status" value="1"/>
</dbReference>
<keyword evidence="11" id="KW-0472">Membrane</keyword>
<dbReference type="Pfam" id="PF02518">
    <property type="entry name" value="HATPase_c"/>
    <property type="match status" value="1"/>
</dbReference>
<keyword evidence="9" id="KW-0902">Two-component regulatory system</keyword>
<evidence type="ECO:0000256" key="7">
    <source>
        <dbReference type="ARBA" id="ARBA00022777"/>
    </source>
</evidence>
<dbReference type="InterPro" id="IPR003661">
    <property type="entry name" value="HisK_dim/P_dom"/>
</dbReference>
<feature type="compositionally biased region" description="Low complexity" evidence="10">
    <location>
        <begin position="449"/>
        <end position="469"/>
    </location>
</feature>
<evidence type="ECO:0000256" key="4">
    <source>
        <dbReference type="ARBA" id="ARBA00022553"/>
    </source>
</evidence>
<dbReference type="CDD" id="cd00082">
    <property type="entry name" value="HisKA"/>
    <property type="match status" value="1"/>
</dbReference>
<dbReference type="PANTHER" id="PTHR43065:SF46">
    <property type="entry name" value="C4-DICARBOXYLATE TRANSPORT SENSOR PROTEIN DCTB"/>
    <property type="match status" value="1"/>
</dbReference>
<dbReference type="InterPro" id="IPR036890">
    <property type="entry name" value="HATPase_C_sf"/>
</dbReference>
<keyword evidence="11" id="KW-1133">Transmembrane helix</keyword>
<comment type="subcellular location">
    <subcellularLocation>
        <location evidence="2">Membrane</location>
    </subcellularLocation>
</comment>
<evidence type="ECO:0000256" key="8">
    <source>
        <dbReference type="ARBA" id="ARBA00022840"/>
    </source>
</evidence>
<accession>A0ABX5XWT7</accession>
<dbReference type="InterPro" id="IPR004358">
    <property type="entry name" value="Sig_transdc_His_kin-like_C"/>
</dbReference>
<feature type="compositionally biased region" description="Polar residues" evidence="10">
    <location>
        <begin position="439"/>
        <end position="448"/>
    </location>
</feature>
<dbReference type="InterPro" id="IPR003660">
    <property type="entry name" value="HAMP_dom"/>
</dbReference>
<dbReference type="Gene3D" id="3.30.565.10">
    <property type="entry name" value="Histidine kinase-like ATPase, C-terminal domain"/>
    <property type="match status" value="1"/>
</dbReference>
<dbReference type="InterPro" id="IPR005467">
    <property type="entry name" value="His_kinase_dom"/>
</dbReference>
<feature type="transmembrane region" description="Helical" evidence="11">
    <location>
        <begin position="147"/>
        <end position="168"/>
    </location>
</feature>
<dbReference type="EMBL" id="CP036432">
    <property type="protein sequence ID" value="QDV86478.1"/>
    <property type="molecule type" value="Genomic_DNA"/>
</dbReference>
<sequence length="469" mass="50726">MKLAAKLILLFMLGVLGIVALFSWQTIRRQLKWDEELRANHVDDVVGALKPAIDDAYRNGGVVTIQQAIEVTARHIPGQELRWVEGVPAGDSETKITSRKVSRISVSDKDGETVAHTFVPLEIDGSQAGGVEVSQSMKHQEQFIRDSMIASLLSLLGVAALSGMMIYFGGVQLVGKPLEKLIDQVHQIGEGKLPQPPALKRSDELGSLAEAISQMSRQLDQQQNTIRHTDRLGTVGTLAAGMAHEMGTPLNVVAGRASLIASGKLSPEEVRQSAQTIKSEAERMTTLIRQLLDFARQSPTTHTRIDIGQIARTTCDLIEPIADKSSVRIDLRRDDQAYPIRGDATQIQQVLTNFLTNAVQAMPDGGTVTVALERRQSSQGDRMVVHVTDQGRGIPPEQLDHVFEPFYTTKDIGQGTGLGLSIAYGIVQEHGGDIDVQSKENAQTTFSVSLPAAEEPSAAAEEPSATAPS</sequence>
<name>A0ABX5XWT7_9BACT</name>
<dbReference type="GO" id="GO:0004673">
    <property type="term" value="F:protein histidine kinase activity"/>
    <property type="evidence" value="ECO:0007669"/>
    <property type="project" value="UniProtKB-EC"/>
</dbReference>
<evidence type="ECO:0000256" key="10">
    <source>
        <dbReference type="SAM" id="MobiDB-lite"/>
    </source>
</evidence>
<evidence type="ECO:0000256" key="1">
    <source>
        <dbReference type="ARBA" id="ARBA00000085"/>
    </source>
</evidence>
<evidence type="ECO:0000313" key="15">
    <source>
        <dbReference type="Proteomes" id="UP000318081"/>
    </source>
</evidence>
<keyword evidence="6" id="KW-0547">Nucleotide-binding</keyword>
<dbReference type="SUPFAM" id="SSF158472">
    <property type="entry name" value="HAMP domain-like"/>
    <property type="match status" value="1"/>
</dbReference>
<dbReference type="SUPFAM" id="SSF47384">
    <property type="entry name" value="Homodimeric domain of signal transducing histidine kinase"/>
    <property type="match status" value="1"/>
</dbReference>
<evidence type="ECO:0000313" key="14">
    <source>
        <dbReference type="EMBL" id="QDV86478.1"/>
    </source>
</evidence>
<dbReference type="SMART" id="SM00304">
    <property type="entry name" value="HAMP"/>
    <property type="match status" value="1"/>
</dbReference>
<dbReference type="PRINTS" id="PR00344">
    <property type="entry name" value="BCTRLSENSOR"/>
</dbReference>
<evidence type="ECO:0000256" key="9">
    <source>
        <dbReference type="ARBA" id="ARBA00023012"/>
    </source>
</evidence>
<evidence type="ECO:0000259" key="12">
    <source>
        <dbReference type="PROSITE" id="PS50109"/>
    </source>
</evidence>
<dbReference type="Gene3D" id="6.10.340.10">
    <property type="match status" value="1"/>
</dbReference>
<reference evidence="14 15" key="1">
    <citation type="submission" date="2019-02" db="EMBL/GenBank/DDBJ databases">
        <title>Deep-cultivation of Planctomycetes and their phenomic and genomic characterization uncovers novel biology.</title>
        <authorList>
            <person name="Wiegand S."/>
            <person name="Jogler M."/>
            <person name="Boedeker C."/>
            <person name="Pinto D."/>
            <person name="Vollmers J."/>
            <person name="Rivas-Marin E."/>
            <person name="Kohn T."/>
            <person name="Peeters S.H."/>
            <person name="Heuer A."/>
            <person name="Rast P."/>
            <person name="Oberbeckmann S."/>
            <person name="Bunk B."/>
            <person name="Jeske O."/>
            <person name="Meyerdierks A."/>
            <person name="Storesund J.E."/>
            <person name="Kallscheuer N."/>
            <person name="Luecker S."/>
            <person name="Lage O.M."/>
            <person name="Pohl T."/>
            <person name="Merkel B.J."/>
            <person name="Hornburger P."/>
            <person name="Mueller R.-W."/>
            <person name="Bruemmer F."/>
            <person name="Labrenz M."/>
            <person name="Spormann A.M."/>
            <person name="Op den Camp H."/>
            <person name="Overmann J."/>
            <person name="Amann R."/>
            <person name="Jetten M.S.M."/>
            <person name="Mascher T."/>
            <person name="Medema M.H."/>
            <person name="Devos D.P."/>
            <person name="Kaster A.-K."/>
            <person name="Ovreas L."/>
            <person name="Rohde M."/>
            <person name="Galperin M.Y."/>
            <person name="Jogler C."/>
        </authorList>
    </citation>
    <scope>NUCLEOTIDE SEQUENCE [LARGE SCALE GENOMIC DNA]</scope>
    <source>
        <strain evidence="14 15">TBK1r</strain>
    </source>
</reference>
<dbReference type="Pfam" id="PF00672">
    <property type="entry name" value="HAMP"/>
    <property type="match status" value="1"/>
</dbReference>
<keyword evidence="4" id="KW-0597">Phosphoprotein</keyword>
<dbReference type="PANTHER" id="PTHR43065">
    <property type="entry name" value="SENSOR HISTIDINE KINASE"/>
    <property type="match status" value="1"/>
</dbReference>
<feature type="domain" description="Histidine kinase" evidence="12">
    <location>
        <begin position="241"/>
        <end position="454"/>
    </location>
</feature>
<dbReference type="CDD" id="cd06225">
    <property type="entry name" value="HAMP"/>
    <property type="match status" value="1"/>
</dbReference>
<dbReference type="Pfam" id="PF00512">
    <property type="entry name" value="HisKA"/>
    <property type="match status" value="1"/>
</dbReference>
<comment type="catalytic activity">
    <reaction evidence="1">
        <text>ATP + protein L-histidine = ADP + protein N-phospho-L-histidine.</text>
        <dbReference type="EC" id="2.7.13.3"/>
    </reaction>
</comment>
<gene>
    <name evidence="14" type="primary">kinE_4</name>
    <name evidence="14" type="ORF">TBK1r_54970</name>
</gene>
<dbReference type="SMART" id="SM00388">
    <property type="entry name" value="HisKA"/>
    <property type="match status" value="1"/>
</dbReference>
<dbReference type="PROSITE" id="PS50885">
    <property type="entry name" value="HAMP"/>
    <property type="match status" value="1"/>
</dbReference>
<keyword evidence="5 14" id="KW-0808">Transferase</keyword>
<evidence type="ECO:0000256" key="6">
    <source>
        <dbReference type="ARBA" id="ARBA00022741"/>
    </source>
</evidence>
<evidence type="ECO:0000259" key="13">
    <source>
        <dbReference type="PROSITE" id="PS50885"/>
    </source>
</evidence>
<dbReference type="Gene3D" id="1.10.287.130">
    <property type="match status" value="1"/>
</dbReference>
<feature type="transmembrane region" description="Helical" evidence="11">
    <location>
        <begin position="6"/>
        <end position="24"/>
    </location>
</feature>
<dbReference type="SMART" id="SM00387">
    <property type="entry name" value="HATPase_c"/>
    <property type="match status" value="1"/>
</dbReference>
<evidence type="ECO:0000256" key="5">
    <source>
        <dbReference type="ARBA" id="ARBA00022679"/>
    </source>
</evidence>
<evidence type="ECO:0000256" key="11">
    <source>
        <dbReference type="SAM" id="Phobius"/>
    </source>
</evidence>
<keyword evidence="7 14" id="KW-0418">Kinase</keyword>
<keyword evidence="8" id="KW-0067">ATP-binding</keyword>
<evidence type="ECO:0000256" key="2">
    <source>
        <dbReference type="ARBA" id="ARBA00004370"/>
    </source>
</evidence>
<keyword evidence="11" id="KW-0812">Transmembrane</keyword>
<dbReference type="InterPro" id="IPR003594">
    <property type="entry name" value="HATPase_dom"/>
</dbReference>
<protein>
    <recommendedName>
        <fullName evidence="3">histidine kinase</fullName>
        <ecNumber evidence="3">2.7.13.3</ecNumber>
    </recommendedName>
</protein>
<dbReference type="InterPro" id="IPR036097">
    <property type="entry name" value="HisK_dim/P_sf"/>
</dbReference>
<dbReference type="SUPFAM" id="SSF55874">
    <property type="entry name" value="ATPase domain of HSP90 chaperone/DNA topoisomerase II/histidine kinase"/>
    <property type="match status" value="1"/>
</dbReference>
<proteinExistence type="predicted"/>
<feature type="domain" description="HAMP" evidence="13">
    <location>
        <begin position="172"/>
        <end position="224"/>
    </location>
</feature>
<dbReference type="Proteomes" id="UP000318081">
    <property type="component" value="Chromosome"/>
</dbReference>
<evidence type="ECO:0000256" key="3">
    <source>
        <dbReference type="ARBA" id="ARBA00012438"/>
    </source>
</evidence>
<organism evidence="14 15">
    <name type="scientific">Stieleria magnilauensis</name>
    <dbReference type="NCBI Taxonomy" id="2527963"/>
    <lineage>
        <taxon>Bacteria</taxon>
        <taxon>Pseudomonadati</taxon>
        <taxon>Planctomycetota</taxon>
        <taxon>Planctomycetia</taxon>
        <taxon>Pirellulales</taxon>
        <taxon>Pirellulaceae</taxon>
        <taxon>Stieleria</taxon>
    </lineage>
</organism>
<feature type="region of interest" description="Disordered" evidence="10">
    <location>
        <begin position="438"/>
        <end position="469"/>
    </location>
</feature>
<dbReference type="RefSeq" id="WP_145217672.1">
    <property type="nucleotide sequence ID" value="NZ_CP036432.1"/>
</dbReference>
<dbReference type="EC" id="2.7.13.3" evidence="3"/>